<feature type="binding site" evidence="7">
    <location>
        <position position="42"/>
    </location>
    <ligand>
        <name>ATP</name>
        <dbReference type="ChEBI" id="CHEBI:30616"/>
    </ligand>
</feature>
<keyword evidence="8" id="KW-0472">Membrane</keyword>
<dbReference type="CDD" id="cd14014">
    <property type="entry name" value="STKc_PknB_like"/>
    <property type="match status" value="1"/>
</dbReference>
<evidence type="ECO:0000256" key="7">
    <source>
        <dbReference type="PROSITE-ProRule" id="PRU10141"/>
    </source>
</evidence>
<dbReference type="GO" id="GO:0005524">
    <property type="term" value="F:ATP binding"/>
    <property type="evidence" value="ECO:0007669"/>
    <property type="project" value="UniProtKB-UniRule"/>
</dbReference>
<dbReference type="InterPro" id="IPR000719">
    <property type="entry name" value="Prot_kinase_dom"/>
</dbReference>
<keyword evidence="4 7" id="KW-0547">Nucleotide-binding</keyword>
<dbReference type="Pfam" id="PF00069">
    <property type="entry name" value="Pkinase"/>
    <property type="match status" value="1"/>
</dbReference>
<proteinExistence type="predicted"/>
<name>A0AB39TVK9_9ACTN</name>
<dbReference type="PANTHER" id="PTHR43289:SF6">
    <property type="entry name" value="SERINE_THREONINE-PROTEIN KINASE NEKL-3"/>
    <property type="match status" value="1"/>
</dbReference>
<evidence type="ECO:0000313" key="10">
    <source>
        <dbReference type="EMBL" id="XDQ83175.1"/>
    </source>
</evidence>
<dbReference type="PROSITE" id="PS00108">
    <property type="entry name" value="PROTEIN_KINASE_ST"/>
    <property type="match status" value="1"/>
</dbReference>
<feature type="transmembrane region" description="Helical" evidence="8">
    <location>
        <begin position="347"/>
        <end position="366"/>
    </location>
</feature>
<keyword evidence="5 10" id="KW-0418">Kinase</keyword>
<evidence type="ECO:0000256" key="3">
    <source>
        <dbReference type="ARBA" id="ARBA00022679"/>
    </source>
</evidence>
<dbReference type="AlphaFoldDB" id="A0AB39TVK9"/>
<evidence type="ECO:0000256" key="5">
    <source>
        <dbReference type="ARBA" id="ARBA00022777"/>
    </source>
</evidence>
<gene>
    <name evidence="10" type="ORF">AB2U05_34050</name>
</gene>
<feature type="transmembrane region" description="Helical" evidence="8">
    <location>
        <begin position="438"/>
        <end position="456"/>
    </location>
</feature>
<dbReference type="EMBL" id="CP163445">
    <property type="protein sequence ID" value="XDQ83175.1"/>
    <property type="molecule type" value="Genomic_DNA"/>
</dbReference>
<dbReference type="InterPro" id="IPR017441">
    <property type="entry name" value="Protein_kinase_ATP_BS"/>
</dbReference>
<dbReference type="RefSeq" id="WP_369185352.1">
    <property type="nucleotide sequence ID" value="NZ_CP163445.1"/>
</dbReference>
<dbReference type="InterPro" id="IPR008271">
    <property type="entry name" value="Ser/Thr_kinase_AS"/>
</dbReference>
<accession>A0AB39TVK9</accession>
<dbReference type="Gene3D" id="1.10.510.10">
    <property type="entry name" value="Transferase(Phosphotransferase) domain 1"/>
    <property type="match status" value="1"/>
</dbReference>
<reference evidence="10" key="1">
    <citation type="submission" date="2024-07" db="EMBL/GenBank/DDBJ databases">
        <authorList>
            <person name="Yu S.T."/>
        </authorList>
    </citation>
    <scope>NUCLEOTIDE SEQUENCE</scope>
    <source>
        <strain evidence="10">Y1</strain>
    </source>
</reference>
<dbReference type="Gene3D" id="3.30.200.20">
    <property type="entry name" value="Phosphorylase Kinase, domain 1"/>
    <property type="match status" value="1"/>
</dbReference>
<feature type="domain" description="Protein kinase" evidence="9">
    <location>
        <begin position="13"/>
        <end position="271"/>
    </location>
</feature>
<protein>
    <recommendedName>
        <fullName evidence="1">non-specific serine/threonine protein kinase</fullName>
        <ecNumber evidence="1">2.7.11.1</ecNumber>
    </recommendedName>
</protein>
<dbReference type="EC" id="2.7.11.1" evidence="1"/>
<evidence type="ECO:0000256" key="8">
    <source>
        <dbReference type="SAM" id="Phobius"/>
    </source>
</evidence>
<dbReference type="InterPro" id="IPR011009">
    <property type="entry name" value="Kinase-like_dom_sf"/>
</dbReference>
<keyword evidence="3 10" id="KW-0808">Transferase</keyword>
<organism evidence="10">
    <name type="scientific">Streptomyces sp. Y1</name>
    <dbReference type="NCBI Taxonomy" id="3238634"/>
    <lineage>
        <taxon>Bacteria</taxon>
        <taxon>Bacillati</taxon>
        <taxon>Actinomycetota</taxon>
        <taxon>Actinomycetes</taxon>
        <taxon>Kitasatosporales</taxon>
        <taxon>Streptomycetaceae</taxon>
        <taxon>Streptomyces</taxon>
    </lineage>
</organism>
<sequence length="462" mass="48606">MTAANGAVVGGRYRLLDLIGQGGMGRVWRGWDETLGRDVAVKEVLLPAGVADDHREQLLQRTMREALAAARLNHPGIITVHDVVEHEGAPVIVMEYVTGASLAAALDRDGALPVRRVAEIGIAMVKALQQAHAAGIVHRDLKPDNVLLMDERVILTDFGIAHMADATTALTRTGAVIGTPAYMAPEQLEGKPPTAANDLWSLGATLYAAVEGEAPFHADTFSALCIAVVTQPPRPMRRAGALAPVLAGLLAKHPAQRLTADQALAALESVLRTGAAPGVPAPTVPAPPLVAHAAPHAAPPGYQAPQPWAGPPPIGSTWVPPQQPVAAPHPAAAAPGSSPAVARTVRFLGCLALLWLVGTTLPWNYLGRMPSSFVPTAIGTTVVVSLLHALPRTRLHPALMWVLVFGFDVVLFFVTTQVVAVQMLGLRTLGFGESPVEVLINVLIISTGAWLLWWKIPGSRPA</sequence>
<keyword evidence="6 7" id="KW-0067">ATP-binding</keyword>
<feature type="transmembrane region" description="Helical" evidence="8">
    <location>
        <begin position="372"/>
        <end position="390"/>
    </location>
</feature>
<evidence type="ECO:0000256" key="1">
    <source>
        <dbReference type="ARBA" id="ARBA00012513"/>
    </source>
</evidence>
<dbReference type="PANTHER" id="PTHR43289">
    <property type="entry name" value="MITOGEN-ACTIVATED PROTEIN KINASE KINASE KINASE 20-RELATED"/>
    <property type="match status" value="1"/>
</dbReference>
<feature type="transmembrane region" description="Helical" evidence="8">
    <location>
        <begin position="402"/>
        <end position="426"/>
    </location>
</feature>
<evidence type="ECO:0000256" key="2">
    <source>
        <dbReference type="ARBA" id="ARBA00022527"/>
    </source>
</evidence>
<dbReference type="SMART" id="SM00220">
    <property type="entry name" value="S_TKc"/>
    <property type="match status" value="1"/>
</dbReference>
<dbReference type="SUPFAM" id="SSF56112">
    <property type="entry name" value="Protein kinase-like (PK-like)"/>
    <property type="match status" value="1"/>
</dbReference>
<evidence type="ECO:0000259" key="9">
    <source>
        <dbReference type="PROSITE" id="PS50011"/>
    </source>
</evidence>
<keyword evidence="2" id="KW-0723">Serine/threonine-protein kinase</keyword>
<keyword evidence="8" id="KW-1133">Transmembrane helix</keyword>
<dbReference type="PROSITE" id="PS50011">
    <property type="entry name" value="PROTEIN_KINASE_DOM"/>
    <property type="match status" value="1"/>
</dbReference>
<evidence type="ECO:0000256" key="4">
    <source>
        <dbReference type="ARBA" id="ARBA00022741"/>
    </source>
</evidence>
<dbReference type="GO" id="GO:0004674">
    <property type="term" value="F:protein serine/threonine kinase activity"/>
    <property type="evidence" value="ECO:0007669"/>
    <property type="project" value="UniProtKB-KW"/>
</dbReference>
<keyword evidence="8" id="KW-0812">Transmembrane</keyword>
<dbReference type="PROSITE" id="PS00107">
    <property type="entry name" value="PROTEIN_KINASE_ATP"/>
    <property type="match status" value="1"/>
</dbReference>
<evidence type="ECO:0000256" key="6">
    <source>
        <dbReference type="ARBA" id="ARBA00022840"/>
    </source>
</evidence>